<keyword evidence="4" id="KW-1185">Reference proteome</keyword>
<keyword evidence="1" id="KW-0863">Zinc-finger</keyword>
<protein>
    <recommendedName>
        <fullName evidence="2">B box-type domain-containing protein</fullName>
    </recommendedName>
</protein>
<dbReference type="Proteomes" id="UP000886885">
    <property type="component" value="Chromosome 12D"/>
</dbReference>
<evidence type="ECO:0000259" key="2">
    <source>
        <dbReference type="PROSITE" id="PS50119"/>
    </source>
</evidence>
<feature type="domain" description="B box-type" evidence="2">
    <location>
        <begin position="89"/>
        <end position="122"/>
    </location>
</feature>
<evidence type="ECO:0000313" key="4">
    <source>
        <dbReference type="Proteomes" id="UP000886885"/>
    </source>
</evidence>
<dbReference type="GO" id="GO:0008270">
    <property type="term" value="F:zinc ion binding"/>
    <property type="evidence" value="ECO:0007669"/>
    <property type="project" value="UniProtKB-KW"/>
</dbReference>
<organism evidence="3 4">
    <name type="scientific">Populus tomentosa</name>
    <name type="common">Chinese white poplar</name>
    <dbReference type="NCBI Taxonomy" id="118781"/>
    <lineage>
        <taxon>Eukaryota</taxon>
        <taxon>Viridiplantae</taxon>
        <taxon>Streptophyta</taxon>
        <taxon>Embryophyta</taxon>
        <taxon>Tracheophyta</taxon>
        <taxon>Spermatophyta</taxon>
        <taxon>Magnoliopsida</taxon>
        <taxon>eudicotyledons</taxon>
        <taxon>Gunneridae</taxon>
        <taxon>Pentapetalae</taxon>
        <taxon>rosids</taxon>
        <taxon>fabids</taxon>
        <taxon>Malpighiales</taxon>
        <taxon>Salicaceae</taxon>
        <taxon>Saliceae</taxon>
        <taxon>Populus</taxon>
    </lineage>
</organism>
<reference evidence="3" key="1">
    <citation type="journal article" date="2020" name="bioRxiv">
        <title>Hybrid origin of Populus tomentosa Carr. identified through genome sequencing and phylogenomic analysis.</title>
        <authorList>
            <person name="An X."/>
            <person name="Gao K."/>
            <person name="Chen Z."/>
            <person name="Li J."/>
            <person name="Yang X."/>
            <person name="Yang X."/>
            <person name="Zhou J."/>
            <person name="Guo T."/>
            <person name="Zhao T."/>
            <person name="Huang S."/>
            <person name="Miao D."/>
            <person name="Khan W.U."/>
            <person name="Rao P."/>
            <person name="Ye M."/>
            <person name="Lei B."/>
            <person name="Liao W."/>
            <person name="Wang J."/>
            <person name="Ji L."/>
            <person name="Li Y."/>
            <person name="Guo B."/>
            <person name="Mustafa N.S."/>
            <person name="Li S."/>
            <person name="Yun Q."/>
            <person name="Keller S.R."/>
            <person name="Mao J."/>
            <person name="Zhang R."/>
            <person name="Strauss S.H."/>
        </authorList>
    </citation>
    <scope>NUCLEOTIDE SEQUENCE</scope>
    <source>
        <strain evidence="3">GM15</strain>
        <tissue evidence="3">Leaf</tissue>
    </source>
</reference>
<dbReference type="EMBL" id="JAAWWB010000024">
    <property type="protein sequence ID" value="KAG6753015.1"/>
    <property type="molecule type" value="Genomic_DNA"/>
</dbReference>
<evidence type="ECO:0000313" key="3">
    <source>
        <dbReference type="EMBL" id="KAG6753015.1"/>
    </source>
</evidence>
<dbReference type="AlphaFoldDB" id="A0A8X7YNC3"/>
<keyword evidence="1" id="KW-0862">Zinc</keyword>
<accession>A0A8X7YNC3</accession>
<sequence length="145" mass="16960">MLDWFNNFISIHEIDEEGAHLQIKQKIMSVKKKLTSTKLEQQPITINLHDIFFFFFLFNQTREEIDYAKPCLSCDQHVHSTNLLLRKHVRSQICDNCNSELVSVRCVNDNLILCQECDWDVHGTYFMVVPQLLIWLPYGVSGAVD</sequence>
<evidence type="ECO:0000256" key="1">
    <source>
        <dbReference type="PROSITE-ProRule" id="PRU00024"/>
    </source>
</evidence>
<comment type="caution">
    <text evidence="3">The sequence shown here is derived from an EMBL/GenBank/DDBJ whole genome shotgun (WGS) entry which is preliminary data.</text>
</comment>
<dbReference type="InterPro" id="IPR000315">
    <property type="entry name" value="Znf_B-box"/>
</dbReference>
<keyword evidence="1" id="KW-0479">Metal-binding</keyword>
<name>A0A8X7YNC3_POPTO</name>
<proteinExistence type="predicted"/>
<dbReference type="PROSITE" id="PS50119">
    <property type="entry name" value="ZF_BBOX"/>
    <property type="match status" value="1"/>
</dbReference>
<dbReference type="PANTHER" id="PTHR31717:SF45">
    <property type="entry name" value="ZINC FINGER PROTEIN CONSTANS-LIKE 14-RELATED"/>
    <property type="match status" value="1"/>
</dbReference>
<gene>
    <name evidence="3" type="ORF">POTOM_043059</name>
</gene>
<dbReference type="OrthoDB" id="153872at2759"/>
<dbReference type="PANTHER" id="PTHR31717">
    <property type="entry name" value="ZINC FINGER PROTEIN CONSTANS-LIKE 10"/>
    <property type="match status" value="1"/>
</dbReference>